<reference evidence="1" key="2">
    <citation type="submission" date="2023-05" db="EMBL/GenBank/DDBJ databases">
        <authorList>
            <consortium name="Lawrence Berkeley National Laboratory"/>
            <person name="Steindorff A."/>
            <person name="Hensen N."/>
            <person name="Bonometti L."/>
            <person name="Westerberg I."/>
            <person name="Brannstrom I.O."/>
            <person name="Guillou S."/>
            <person name="Cros-Aarteil S."/>
            <person name="Calhoun S."/>
            <person name="Haridas S."/>
            <person name="Kuo A."/>
            <person name="Mondo S."/>
            <person name="Pangilinan J."/>
            <person name="Riley R."/>
            <person name="Labutti K."/>
            <person name="Andreopoulos B."/>
            <person name="Lipzen A."/>
            <person name="Chen C."/>
            <person name="Yanf M."/>
            <person name="Daum C."/>
            <person name="Ng V."/>
            <person name="Clum A."/>
            <person name="Ohm R."/>
            <person name="Martin F."/>
            <person name="Silar P."/>
            <person name="Natvig D."/>
            <person name="Lalanne C."/>
            <person name="Gautier V."/>
            <person name="Ament-Velasquez S.L."/>
            <person name="Kruys A."/>
            <person name="Hutchinson M.I."/>
            <person name="Powell A.J."/>
            <person name="Barry K."/>
            <person name="Miller A.N."/>
            <person name="Grigoriev I.V."/>
            <person name="Debuchy R."/>
            <person name="Gladieux P."/>
            <person name="Thoren M.H."/>
            <person name="Johannesson H."/>
        </authorList>
    </citation>
    <scope>NUCLEOTIDE SEQUENCE</scope>
    <source>
        <strain evidence="1">PSN309</strain>
    </source>
</reference>
<sequence length="396" mass="44866">MVWPLGWLQFRPSANGCIAEFRRRGEQVDPFPKHIHEYWKDRAMPDPKNFLLSRLWNAIGAFLLADGTVLYIGGAKDDGLHDMEEEIGMTKDEAGQEGKTMEPLDPCPNSLSRTITGNLVHSRGLSIDNCKEYGRQYVHPSRGLDRQRYRHKLGAMYMDDHILALLKDGLLVLRPDAFYFSPASILKDDLKEIYSHIEEQCENAVYVFPNLHKSRPLGDSEGASHVHQAMVLCNNLQNMRKKGELSVSVEGMRVLAKASNALKTVLSGSGRDIFWAMLYCPEFSRDVRRALKTTNVAGFAAARVRYADGTLNCSSLPGFCGRVTERPGLYRVPLVATGEYSGLQILAALANVFLRFYWLCLSWYTNVTWYDWTMPQSVIMCESLFVEVHAERIFRA</sequence>
<dbReference type="Proteomes" id="UP001302126">
    <property type="component" value="Unassembled WGS sequence"/>
</dbReference>
<evidence type="ECO:0000313" key="2">
    <source>
        <dbReference type="Proteomes" id="UP001302126"/>
    </source>
</evidence>
<dbReference type="EMBL" id="MU864407">
    <property type="protein sequence ID" value="KAK4187217.1"/>
    <property type="molecule type" value="Genomic_DNA"/>
</dbReference>
<organism evidence="1 2">
    <name type="scientific">Podospora australis</name>
    <dbReference type="NCBI Taxonomy" id="1536484"/>
    <lineage>
        <taxon>Eukaryota</taxon>
        <taxon>Fungi</taxon>
        <taxon>Dikarya</taxon>
        <taxon>Ascomycota</taxon>
        <taxon>Pezizomycotina</taxon>
        <taxon>Sordariomycetes</taxon>
        <taxon>Sordariomycetidae</taxon>
        <taxon>Sordariales</taxon>
        <taxon>Podosporaceae</taxon>
        <taxon>Podospora</taxon>
    </lineage>
</organism>
<name>A0AAN6WVH6_9PEZI</name>
<dbReference type="AlphaFoldDB" id="A0AAN6WVH6"/>
<protein>
    <submittedName>
        <fullName evidence="1">Uncharacterized protein</fullName>
    </submittedName>
</protein>
<evidence type="ECO:0000313" key="1">
    <source>
        <dbReference type="EMBL" id="KAK4187217.1"/>
    </source>
</evidence>
<reference evidence="1" key="1">
    <citation type="journal article" date="2023" name="Mol. Phylogenet. Evol.">
        <title>Genome-scale phylogeny and comparative genomics of the fungal order Sordariales.</title>
        <authorList>
            <person name="Hensen N."/>
            <person name="Bonometti L."/>
            <person name="Westerberg I."/>
            <person name="Brannstrom I.O."/>
            <person name="Guillou S."/>
            <person name="Cros-Aarteil S."/>
            <person name="Calhoun S."/>
            <person name="Haridas S."/>
            <person name="Kuo A."/>
            <person name="Mondo S."/>
            <person name="Pangilinan J."/>
            <person name="Riley R."/>
            <person name="LaButti K."/>
            <person name="Andreopoulos B."/>
            <person name="Lipzen A."/>
            <person name="Chen C."/>
            <person name="Yan M."/>
            <person name="Daum C."/>
            <person name="Ng V."/>
            <person name="Clum A."/>
            <person name="Steindorff A."/>
            <person name="Ohm R.A."/>
            <person name="Martin F."/>
            <person name="Silar P."/>
            <person name="Natvig D.O."/>
            <person name="Lalanne C."/>
            <person name="Gautier V."/>
            <person name="Ament-Velasquez S.L."/>
            <person name="Kruys A."/>
            <person name="Hutchinson M.I."/>
            <person name="Powell A.J."/>
            <person name="Barry K."/>
            <person name="Miller A.N."/>
            <person name="Grigoriev I.V."/>
            <person name="Debuchy R."/>
            <person name="Gladieux P."/>
            <person name="Hiltunen Thoren M."/>
            <person name="Johannesson H."/>
        </authorList>
    </citation>
    <scope>NUCLEOTIDE SEQUENCE</scope>
    <source>
        <strain evidence="1">PSN309</strain>
    </source>
</reference>
<proteinExistence type="predicted"/>
<accession>A0AAN6WVH6</accession>
<gene>
    <name evidence="1" type="ORF">QBC35DRAFT_239985</name>
</gene>
<comment type="caution">
    <text evidence="1">The sequence shown here is derived from an EMBL/GenBank/DDBJ whole genome shotgun (WGS) entry which is preliminary data.</text>
</comment>
<keyword evidence="2" id="KW-1185">Reference proteome</keyword>